<evidence type="ECO:0000256" key="1">
    <source>
        <dbReference type="SAM" id="MobiDB-lite"/>
    </source>
</evidence>
<name>A0AAP8NMD3_9BACT</name>
<proteinExistence type="predicted"/>
<reference evidence="2 3" key="1">
    <citation type="journal article" date="2017" name="BMC Genomics">
        <title>Genome sequencing of 39 Akkermansia muciniphila isolates reveals its population structure, genomic and functional diverisity, and global distribution in mammalian gut microbiotas.</title>
        <authorList>
            <person name="Guo X."/>
            <person name="Li S."/>
            <person name="Zhang J."/>
            <person name="Wu F."/>
            <person name="Li X."/>
            <person name="Wu D."/>
            <person name="Zhang M."/>
            <person name="Ou Z."/>
            <person name="Jie Z."/>
            <person name="Yan Q."/>
            <person name="Li P."/>
            <person name="Yi J."/>
            <person name="Peng Y."/>
        </authorList>
    </citation>
    <scope>NUCLEOTIDE SEQUENCE [LARGE SCALE GENOMIC DNA]</scope>
    <source>
        <strain evidence="2 3">GP43</strain>
    </source>
</reference>
<comment type="caution">
    <text evidence="2">The sequence shown here is derived from an EMBL/GenBank/DDBJ whole genome shotgun (WGS) entry which is preliminary data.</text>
</comment>
<protein>
    <submittedName>
        <fullName evidence="2">Uncharacterized protein</fullName>
    </submittedName>
</protein>
<organism evidence="2 3">
    <name type="scientific">Akkermansia muciniphila</name>
    <dbReference type="NCBI Taxonomy" id="239935"/>
    <lineage>
        <taxon>Bacteria</taxon>
        <taxon>Pseudomonadati</taxon>
        <taxon>Verrucomicrobiota</taxon>
        <taxon>Verrucomicrobiia</taxon>
        <taxon>Verrucomicrobiales</taxon>
        <taxon>Akkermansiaceae</taxon>
        <taxon>Akkermansia</taxon>
    </lineage>
</organism>
<evidence type="ECO:0000313" key="3">
    <source>
        <dbReference type="Proteomes" id="UP000235914"/>
    </source>
</evidence>
<sequence>MEKRQYFASCHSALNGSHPHGVPNELARSGSILHGTRQTFTATRKSGHAGGSTFFTGKPLHPGG</sequence>
<dbReference type="Proteomes" id="UP000235914">
    <property type="component" value="Unassembled WGS sequence"/>
</dbReference>
<feature type="region of interest" description="Disordered" evidence="1">
    <location>
        <begin position="43"/>
        <end position="64"/>
    </location>
</feature>
<accession>A0AAP8NMD3</accession>
<gene>
    <name evidence="2" type="ORF">CXU09_05570</name>
</gene>
<dbReference type="EMBL" id="PJKN01000002">
    <property type="protein sequence ID" value="PNC57038.1"/>
    <property type="molecule type" value="Genomic_DNA"/>
</dbReference>
<evidence type="ECO:0000313" key="2">
    <source>
        <dbReference type="EMBL" id="PNC57038.1"/>
    </source>
</evidence>
<dbReference type="AlphaFoldDB" id="A0AAP8NMD3"/>